<name>A0A1M5M8Y8_9ALTE</name>
<proteinExistence type="predicted"/>
<sequence>MFTLVSVRSFYLVFLISCSLLCNSVLAAQLTANSFNHADLNLESELTAIYLGDFEHAKLDRNGVAFNTIFGNYLFAFGRQCAAYLPANKVEMTERKCVREQYEVNMYGGRTGASQCIEYQDFGTGVYADPALYSTSEAMKGELGNALFGQLFTNPDPLASRSIVDEAVSVQDDMSKLVAQNACDGPALKRFETNMHLFAKGQAGLTLESGERLNDVIVSKAAELKAEDINLVKLIDDLIIENSKGWMMNRYSQGNVYGVKVVSADSAGRPKVVFANYRFNSLGGAMTGAVQLTFEDHTPKCMFFLDAPKTCRVPSRGIVNSFDQGKYVASSR</sequence>
<dbReference type="AlphaFoldDB" id="A0A1M5M8Y8"/>
<evidence type="ECO:0000313" key="2">
    <source>
        <dbReference type="EMBL" id="SHG73730.1"/>
    </source>
</evidence>
<organism evidence="2 3">
    <name type="scientific">Marisediminitalea aggregata</name>
    <dbReference type="NCBI Taxonomy" id="634436"/>
    <lineage>
        <taxon>Bacteria</taxon>
        <taxon>Pseudomonadati</taxon>
        <taxon>Pseudomonadota</taxon>
        <taxon>Gammaproteobacteria</taxon>
        <taxon>Alteromonadales</taxon>
        <taxon>Alteromonadaceae</taxon>
        <taxon>Marisediminitalea</taxon>
    </lineage>
</organism>
<feature type="signal peptide" evidence="1">
    <location>
        <begin position="1"/>
        <end position="27"/>
    </location>
</feature>
<keyword evidence="1" id="KW-0732">Signal</keyword>
<gene>
    <name evidence="2" type="ORF">SAMN05216361_2945</name>
</gene>
<evidence type="ECO:0000313" key="3">
    <source>
        <dbReference type="Proteomes" id="UP000184520"/>
    </source>
</evidence>
<protein>
    <submittedName>
        <fullName evidence="2">Uncharacterized protein</fullName>
    </submittedName>
</protein>
<dbReference type="Proteomes" id="UP000184520">
    <property type="component" value="Unassembled WGS sequence"/>
</dbReference>
<keyword evidence="3" id="KW-1185">Reference proteome</keyword>
<accession>A0A1M5M8Y8</accession>
<evidence type="ECO:0000256" key="1">
    <source>
        <dbReference type="SAM" id="SignalP"/>
    </source>
</evidence>
<feature type="chain" id="PRO_5012725535" evidence="1">
    <location>
        <begin position="28"/>
        <end position="332"/>
    </location>
</feature>
<reference evidence="3" key="1">
    <citation type="submission" date="2016-11" db="EMBL/GenBank/DDBJ databases">
        <authorList>
            <person name="Varghese N."/>
            <person name="Submissions S."/>
        </authorList>
    </citation>
    <scope>NUCLEOTIDE SEQUENCE [LARGE SCALE GENOMIC DNA]</scope>
    <source>
        <strain evidence="3">CGMCC 1.8995</strain>
    </source>
</reference>
<dbReference type="EMBL" id="FQWD01000004">
    <property type="protein sequence ID" value="SHG73730.1"/>
    <property type="molecule type" value="Genomic_DNA"/>
</dbReference>